<reference evidence="3" key="1">
    <citation type="submission" date="2022-11" db="EMBL/GenBank/DDBJ databases">
        <title>Centuries of genome instability and evolution in soft-shell clam transmissible cancer (bioRxiv).</title>
        <authorList>
            <person name="Hart S.F.M."/>
            <person name="Yonemitsu M.A."/>
            <person name="Giersch R.M."/>
            <person name="Beal B.F."/>
            <person name="Arriagada G."/>
            <person name="Davis B.W."/>
            <person name="Ostrander E.A."/>
            <person name="Goff S.P."/>
            <person name="Metzger M.J."/>
        </authorList>
    </citation>
    <scope>NUCLEOTIDE SEQUENCE</scope>
    <source>
        <strain evidence="3">MELC-2E11</strain>
        <tissue evidence="3">Siphon/mantle</tissue>
    </source>
</reference>
<dbReference type="InterPro" id="IPR036116">
    <property type="entry name" value="FN3_sf"/>
</dbReference>
<sequence length="213" mass="23302">MEVCGSGNSATSVRFEDMMVDTINATTLHLDWCPLLNCDTLYGYKIRYSIKDHCSYNEIFVTSGISSYTISGLKPNTEYIISVNAVDAEERTVHNCGWGTFRTDDLDDEHQGRQESPYLAAIAGALLIVIALVVPITLLFVKKCGPCNGSINDNSSNIDKGVMAEHTSIQPLTATDTPGGVVNRRTNQDTLFDHVVSTLTSPDLPDDNTESEF</sequence>
<protein>
    <recommendedName>
        <fullName evidence="2">Fibronectin type-III domain-containing protein</fullName>
    </recommendedName>
</protein>
<keyword evidence="4" id="KW-1185">Reference proteome</keyword>
<evidence type="ECO:0000313" key="4">
    <source>
        <dbReference type="Proteomes" id="UP001164746"/>
    </source>
</evidence>
<evidence type="ECO:0000313" key="3">
    <source>
        <dbReference type="EMBL" id="WAR00715.1"/>
    </source>
</evidence>
<evidence type="ECO:0000256" key="1">
    <source>
        <dbReference type="SAM" id="Phobius"/>
    </source>
</evidence>
<evidence type="ECO:0000259" key="2">
    <source>
        <dbReference type="PROSITE" id="PS50853"/>
    </source>
</evidence>
<keyword evidence="1" id="KW-0472">Membrane</keyword>
<dbReference type="Gene3D" id="2.60.40.10">
    <property type="entry name" value="Immunoglobulins"/>
    <property type="match status" value="1"/>
</dbReference>
<feature type="domain" description="Fibronectin type-III" evidence="2">
    <location>
        <begin position="14"/>
        <end position="106"/>
    </location>
</feature>
<dbReference type="SMART" id="SM00060">
    <property type="entry name" value="FN3"/>
    <property type="match status" value="1"/>
</dbReference>
<dbReference type="InterPro" id="IPR003961">
    <property type="entry name" value="FN3_dom"/>
</dbReference>
<dbReference type="Proteomes" id="UP001164746">
    <property type="component" value="Chromosome 3"/>
</dbReference>
<dbReference type="SUPFAM" id="SSF49265">
    <property type="entry name" value="Fibronectin type III"/>
    <property type="match status" value="1"/>
</dbReference>
<name>A0ABY7DVP2_MYAAR</name>
<proteinExistence type="predicted"/>
<keyword evidence="1" id="KW-0812">Transmembrane</keyword>
<dbReference type="EMBL" id="CP111014">
    <property type="protein sequence ID" value="WAR00715.1"/>
    <property type="molecule type" value="Genomic_DNA"/>
</dbReference>
<keyword evidence="1" id="KW-1133">Transmembrane helix</keyword>
<dbReference type="InterPro" id="IPR013783">
    <property type="entry name" value="Ig-like_fold"/>
</dbReference>
<dbReference type="CDD" id="cd00063">
    <property type="entry name" value="FN3"/>
    <property type="match status" value="1"/>
</dbReference>
<accession>A0ABY7DVP2</accession>
<feature type="transmembrane region" description="Helical" evidence="1">
    <location>
        <begin position="118"/>
        <end position="141"/>
    </location>
</feature>
<organism evidence="3 4">
    <name type="scientific">Mya arenaria</name>
    <name type="common">Soft-shell clam</name>
    <dbReference type="NCBI Taxonomy" id="6604"/>
    <lineage>
        <taxon>Eukaryota</taxon>
        <taxon>Metazoa</taxon>
        <taxon>Spiralia</taxon>
        <taxon>Lophotrochozoa</taxon>
        <taxon>Mollusca</taxon>
        <taxon>Bivalvia</taxon>
        <taxon>Autobranchia</taxon>
        <taxon>Heteroconchia</taxon>
        <taxon>Euheterodonta</taxon>
        <taxon>Imparidentia</taxon>
        <taxon>Neoheterodontei</taxon>
        <taxon>Myida</taxon>
        <taxon>Myoidea</taxon>
        <taxon>Myidae</taxon>
        <taxon>Mya</taxon>
    </lineage>
</organism>
<dbReference type="PROSITE" id="PS50853">
    <property type="entry name" value="FN3"/>
    <property type="match status" value="1"/>
</dbReference>
<gene>
    <name evidence="3" type="ORF">MAR_025087</name>
</gene>
<dbReference type="Pfam" id="PF00041">
    <property type="entry name" value="fn3"/>
    <property type="match status" value="1"/>
</dbReference>